<gene>
    <name evidence="2" type="ORF">CLV28_1137</name>
</gene>
<feature type="transmembrane region" description="Helical" evidence="1">
    <location>
        <begin position="64"/>
        <end position="88"/>
    </location>
</feature>
<dbReference type="EMBL" id="PGFE01000001">
    <property type="protein sequence ID" value="PJJ77911.1"/>
    <property type="molecule type" value="Genomic_DNA"/>
</dbReference>
<evidence type="ECO:0000313" key="2">
    <source>
        <dbReference type="EMBL" id="PJJ77911.1"/>
    </source>
</evidence>
<feature type="transmembrane region" description="Helical" evidence="1">
    <location>
        <begin position="135"/>
        <end position="155"/>
    </location>
</feature>
<feature type="transmembrane region" description="Helical" evidence="1">
    <location>
        <begin position="37"/>
        <end position="58"/>
    </location>
</feature>
<protein>
    <submittedName>
        <fullName evidence="2">Uncharacterized protein</fullName>
    </submittedName>
</protein>
<sequence>MLPVARTPVRVQHRWWLDVAMSEFPHAFLVTRTCARALLIVGVLDGGLAVVWMLSSLLTGDASTLLLIAAVTIAFLAIVTIVTMLVGWPVGWLVQHVLHATWRGQPPTWVSVVAFALTGAGLSMFVFLPPDSIDMSAIAFAVHGAVAAGGGRYLVARHDRRAAEGASDGAPDDHPVGVSTP</sequence>
<organism evidence="2 3">
    <name type="scientific">Sediminihabitans luteus</name>
    <dbReference type="NCBI Taxonomy" id="1138585"/>
    <lineage>
        <taxon>Bacteria</taxon>
        <taxon>Bacillati</taxon>
        <taxon>Actinomycetota</taxon>
        <taxon>Actinomycetes</taxon>
        <taxon>Micrococcales</taxon>
        <taxon>Cellulomonadaceae</taxon>
        <taxon>Sediminihabitans</taxon>
    </lineage>
</organism>
<keyword evidence="3" id="KW-1185">Reference proteome</keyword>
<keyword evidence="1" id="KW-0812">Transmembrane</keyword>
<name>A0A2M9D129_9CELL</name>
<reference evidence="2 3" key="1">
    <citation type="submission" date="2017-11" db="EMBL/GenBank/DDBJ databases">
        <title>Genomic Encyclopedia of Archaeal and Bacterial Type Strains, Phase II (KMG-II): From Individual Species to Whole Genera.</title>
        <authorList>
            <person name="Goeker M."/>
        </authorList>
    </citation>
    <scope>NUCLEOTIDE SEQUENCE [LARGE SCALE GENOMIC DNA]</scope>
    <source>
        <strain evidence="2 3">DSM 25478</strain>
    </source>
</reference>
<accession>A0A2M9D129</accession>
<dbReference type="AlphaFoldDB" id="A0A2M9D129"/>
<feature type="transmembrane region" description="Helical" evidence="1">
    <location>
        <begin position="109"/>
        <end position="129"/>
    </location>
</feature>
<comment type="caution">
    <text evidence="2">The sequence shown here is derived from an EMBL/GenBank/DDBJ whole genome shotgun (WGS) entry which is preliminary data.</text>
</comment>
<dbReference type="Proteomes" id="UP000231693">
    <property type="component" value="Unassembled WGS sequence"/>
</dbReference>
<proteinExistence type="predicted"/>
<evidence type="ECO:0000313" key="3">
    <source>
        <dbReference type="Proteomes" id="UP000231693"/>
    </source>
</evidence>
<keyword evidence="1" id="KW-0472">Membrane</keyword>
<keyword evidence="1" id="KW-1133">Transmembrane helix</keyword>
<evidence type="ECO:0000256" key="1">
    <source>
        <dbReference type="SAM" id="Phobius"/>
    </source>
</evidence>